<dbReference type="CDD" id="cd07067">
    <property type="entry name" value="HP_PGM_like"/>
    <property type="match status" value="1"/>
</dbReference>
<dbReference type="RefSeq" id="WP_252438271.1">
    <property type="nucleotide sequence ID" value="NZ_JAGSOV010000026.1"/>
</dbReference>
<dbReference type="InterPro" id="IPR029033">
    <property type="entry name" value="His_PPase_superfam"/>
</dbReference>
<keyword evidence="2" id="KW-1185">Reference proteome</keyword>
<evidence type="ECO:0000313" key="2">
    <source>
        <dbReference type="Proteomes" id="UP001165283"/>
    </source>
</evidence>
<dbReference type="InterPro" id="IPR050275">
    <property type="entry name" value="PGM_Phosphatase"/>
</dbReference>
<dbReference type="SUPFAM" id="SSF53254">
    <property type="entry name" value="Phosphoglycerate mutase-like"/>
    <property type="match status" value="1"/>
</dbReference>
<evidence type="ECO:0000313" key="1">
    <source>
        <dbReference type="EMBL" id="MCO1655972.1"/>
    </source>
</evidence>
<comment type="caution">
    <text evidence="1">The sequence shown here is derived from an EMBL/GenBank/DDBJ whole genome shotgun (WGS) entry which is preliminary data.</text>
</comment>
<name>A0ABT0ZZ11_9PSEU</name>
<dbReference type="Proteomes" id="UP001165283">
    <property type="component" value="Unassembled WGS sequence"/>
</dbReference>
<dbReference type="Gene3D" id="3.40.50.1240">
    <property type="entry name" value="Phosphoglycerate mutase-like"/>
    <property type="match status" value="1"/>
</dbReference>
<sequence length="210" mass="22519">MQLVLVRHALPERVDRRAGGPGAERADPGLTELGRRQAERLVAAVGPRVDALYSSPMTRARETAAPLTDALARTPTVVDGLREFDADARHYVPVHEMSRHDPDAWQRMLAGQLPAGVDTPAFAERVGEAVEGIVAEHPGRETVVVVAHAGTINIWLARLLGLARPLTFPLDYTGITRVLASRDGRRVVRSVNETGHVADLLAMPGASAAG</sequence>
<dbReference type="PANTHER" id="PTHR48100:SF62">
    <property type="entry name" value="GLUCOSYL-3-PHOSPHOGLYCERATE PHOSPHATASE"/>
    <property type="match status" value="1"/>
</dbReference>
<proteinExistence type="predicted"/>
<reference evidence="1" key="1">
    <citation type="submission" date="2021-04" db="EMBL/GenBank/DDBJ databases">
        <title>Pseudonocardia sp. nov., isolated from sandy soil of mangrove forest.</title>
        <authorList>
            <person name="Zan Z."/>
            <person name="Huang R."/>
            <person name="Liu W."/>
        </authorList>
    </citation>
    <scope>NUCLEOTIDE SEQUENCE</scope>
    <source>
        <strain evidence="1">S2-4</strain>
    </source>
</reference>
<gene>
    <name evidence="1" type="ORF">KDL28_13005</name>
</gene>
<dbReference type="InterPro" id="IPR013078">
    <property type="entry name" value="His_Pase_superF_clade-1"/>
</dbReference>
<organism evidence="1 2">
    <name type="scientific">Pseudonocardia humida</name>
    <dbReference type="NCBI Taxonomy" id="2800819"/>
    <lineage>
        <taxon>Bacteria</taxon>
        <taxon>Bacillati</taxon>
        <taxon>Actinomycetota</taxon>
        <taxon>Actinomycetes</taxon>
        <taxon>Pseudonocardiales</taxon>
        <taxon>Pseudonocardiaceae</taxon>
        <taxon>Pseudonocardia</taxon>
    </lineage>
</organism>
<dbReference type="SMART" id="SM00855">
    <property type="entry name" value="PGAM"/>
    <property type="match status" value="1"/>
</dbReference>
<protein>
    <submittedName>
        <fullName evidence="1">Histidine phosphatase family protein</fullName>
    </submittedName>
</protein>
<dbReference type="EMBL" id="JAGSOV010000026">
    <property type="protein sequence ID" value="MCO1655972.1"/>
    <property type="molecule type" value="Genomic_DNA"/>
</dbReference>
<dbReference type="PANTHER" id="PTHR48100">
    <property type="entry name" value="BROAD-SPECIFICITY PHOSPHATASE YOR283W-RELATED"/>
    <property type="match status" value="1"/>
</dbReference>
<dbReference type="Pfam" id="PF00300">
    <property type="entry name" value="His_Phos_1"/>
    <property type="match status" value="1"/>
</dbReference>
<accession>A0ABT0ZZ11</accession>